<accession>A0ACC0R454</accession>
<keyword evidence="2" id="KW-1185">Reference proteome</keyword>
<dbReference type="Proteomes" id="UP001065298">
    <property type="component" value="Chromosome 3"/>
</dbReference>
<protein>
    <submittedName>
        <fullName evidence="1">HET domain-containing protein</fullName>
    </submittedName>
</protein>
<dbReference type="EMBL" id="CM046505">
    <property type="protein sequence ID" value="KAI8674557.1"/>
    <property type="molecule type" value="Genomic_DNA"/>
</dbReference>
<gene>
    <name evidence="1" type="ORF">NCS57_00353700</name>
</gene>
<evidence type="ECO:0000313" key="1">
    <source>
        <dbReference type="EMBL" id="KAI8674557.1"/>
    </source>
</evidence>
<sequence>MRLLKVASVDSPQGLEMVDFSPNNVPPYAILSHTWTDDEVIYTDVVSNNAKQKSSYHKIEYTCRQAIADGYEYAWADNCCIDKRSSAELSESINSMFEWYSKAERCYAYLTDCPGDVDTTTLDSEFTSSRWFTRGWTLQELVAPKDLIFYGENWVLIGEKRTLSQTLSSITGIDEDILINIRPIQSASVAKRMSWAASRETTRPEDVAYSLMGLFNVNMPMLYGEGDRAFLRLQEEIMKQSDDQSIFAWTDRDASPDAHHGLLAKSPTNFQFSNSVVPYEDWEPRTPYSMSNRGLRIDLHLTRQDGDLFVAAIDCPSPKDYENNSFLALYLRKVSEGDEQYARVRVGQFAQVNERGNLRSIYVRQDPQQSPVEGVFPTHVLQLRKGPDPTAYGVTRILSSPGSVLGDFEAVTSSRASPRAWLSQKWTTTYRLNKAAGQASVGIVFRRDDKERLLVMLGSAPGLKVAFHAMELPMSVTAEGEEKGITPAFEEMQPLFQPKLCGEHILLDYHRIRVDAQPMVHKSSKYYLIDIQIEVVRESSRFLEAWETIKRAERAIQAEIQAKNMDQREGKHANKKGWRRLLSQ</sequence>
<proteinExistence type="predicted"/>
<evidence type="ECO:0000313" key="2">
    <source>
        <dbReference type="Proteomes" id="UP001065298"/>
    </source>
</evidence>
<name>A0ACC0R454_9HYPO</name>
<comment type="caution">
    <text evidence="1">The sequence shown here is derived from an EMBL/GenBank/DDBJ whole genome shotgun (WGS) entry which is preliminary data.</text>
</comment>
<reference evidence="1" key="1">
    <citation type="submission" date="2022-06" db="EMBL/GenBank/DDBJ databases">
        <title>Fusarium solani species complex genomes reveal bases of compartmentalisation and animal pathogenesis.</title>
        <authorList>
            <person name="Tsai I.J."/>
        </authorList>
    </citation>
    <scope>NUCLEOTIDE SEQUENCE</scope>
    <source>
        <strain evidence="1">Fu6.1</strain>
    </source>
</reference>
<organism evidence="1 2">
    <name type="scientific">Fusarium keratoplasticum</name>
    <dbReference type="NCBI Taxonomy" id="1328300"/>
    <lineage>
        <taxon>Eukaryota</taxon>
        <taxon>Fungi</taxon>
        <taxon>Dikarya</taxon>
        <taxon>Ascomycota</taxon>
        <taxon>Pezizomycotina</taxon>
        <taxon>Sordariomycetes</taxon>
        <taxon>Hypocreomycetidae</taxon>
        <taxon>Hypocreales</taxon>
        <taxon>Nectriaceae</taxon>
        <taxon>Fusarium</taxon>
        <taxon>Fusarium solani species complex</taxon>
    </lineage>
</organism>